<organism evidence="2 3">
    <name type="scientific">Sphaerobolus stellatus (strain SS14)</name>
    <dbReference type="NCBI Taxonomy" id="990650"/>
    <lineage>
        <taxon>Eukaryota</taxon>
        <taxon>Fungi</taxon>
        <taxon>Dikarya</taxon>
        <taxon>Basidiomycota</taxon>
        <taxon>Agaricomycotina</taxon>
        <taxon>Agaricomycetes</taxon>
        <taxon>Phallomycetidae</taxon>
        <taxon>Geastrales</taxon>
        <taxon>Sphaerobolaceae</taxon>
        <taxon>Sphaerobolus</taxon>
    </lineage>
</organism>
<evidence type="ECO:0000313" key="3">
    <source>
        <dbReference type="Proteomes" id="UP000054279"/>
    </source>
</evidence>
<reference evidence="2 3" key="1">
    <citation type="submission" date="2014-06" db="EMBL/GenBank/DDBJ databases">
        <title>Evolutionary Origins and Diversification of the Mycorrhizal Mutualists.</title>
        <authorList>
            <consortium name="DOE Joint Genome Institute"/>
            <consortium name="Mycorrhizal Genomics Consortium"/>
            <person name="Kohler A."/>
            <person name="Kuo A."/>
            <person name="Nagy L.G."/>
            <person name="Floudas D."/>
            <person name="Copeland A."/>
            <person name="Barry K.W."/>
            <person name="Cichocki N."/>
            <person name="Veneault-Fourrey C."/>
            <person name="LaButti K."/>
            <person name="Lindquist E.A."/>
            <person name="Lipzen A."/>
            <person name="Lundell T."/>
            <person name="Morin E."/>
            <person name="Murat C."/>
            <person name="Riley R."/>
            <person name="Ohm R."/>
            <person name="Sun H."/>
            <person name="Tunlid A."/>
            <person name="Henrissat B."/>
            <person name="Grigoriev I.V."/>
            <person name="Hibbett D.S."/>
            <person name="Martin F."/>
        </authorList>
    </citation>
    <scope>NUCLEOTIDE SEQUENCE [LARGE SCALE GENOMIC DNA]</scope>
    <source>
        <strain evidence="2 3">SS14</strain>
    </source>
</reference>
<keyword evidence="3" id="KW-1185">Reference proteome</keyword>
<dbReference type="HOGENOM" id="CLU_1687817_0_0_1"/>
<dbReference type="OrthoDB" id="3255922at2759"/>
<gene>
    <name evidence="2" type="ORF">M422DRAFT_37823</name>
</gene>
<feature type="region of interest" description="Disordered" evidence="1">
    <location>
        <begin position="1"/>
        <end position="117"/>
    </location>
</feature>
<protein>
    <submittedName>
        <fullName evidence="2">Uncharacterized protein</fullName>
    </submittedName>
</protein>
<feature type="compositionally biased region" description="Polar residues" evidence="1">
    <location>
        <begin position="58"/>
        <end position="67"/>
    </location>
</feature>
<accession>A0A0C9UEA1</accession>
<feature type="compositionally biased region" description="Pro residues" evidence="1">
    <location>
        <begin position="40"/>
        <end position="49"/>
    </location>
</feature>
<evidence type="ECO:0000313" key="2">
    <source>
        <dbReference type="EMBL" id="KIJ27342.1"/>
    </source>
</evidence>
<feature type="compositionally biased region" description="Basic and acidic residues" evidence="1">
    <location>
        <begin position="27"/>
        <end position="36"/>
    </location>
</feature>
<dbReference type="Proteomes" id="UP000054279">
    <property type="component" value="Unassembled WGS sequence"/>
</dbReference>
<dbReference type="AlphaFoldDB" id="A0A0C9UEA1"/>
<dbReference type="EMBL" id="KN837338">
    <property type="protein sequence ID" value="KIJ27342.1"/>
    <property type="molecule type" value="Genomic_DNA"/>
</dbReference>
<evidence type="ECO:0000256" key="1">
    <source>
        <dbReference type="SAM" id="MobiDB-lite"/>
    </source>
</evidence>
<sequence>MFFDSDDSSHSSHNSPTFHQGYPISDMDPRYFDARRSPSPIEPPGPPPFRPRRPSFDHSASSKSSPYGRTVRFNEDPVLPDPPPRRKGWWNRRGDQLWNNDGAYRPAPEHGAYPPDLRGYPEPGVGWMNEEGVQIDTKRRLVRRKLKPALKKAATY</sequence>
<name>A0A0C9UEA1_SPHS4</name>
<proteinExistence type="predicted"/>